<keyword evidence="3" id="KW-1185">Reference proteome</keyword>
<feature type="domain" description="Dienelactone hydrolase" evidence="1">
    <location>
        <begin position="77"/>
        <end position="197"/>
    </location>
</feature>
<protein>
    <submittedName>
        <fullName evidence="2">Alpha/beta hydrolase</fullName>
    </submittedName>
</protein>
<keyword evidence="2" id="KW-0378">Hydrolase</keyword>
<dbReference type="Proteomes" id="UP000270620">
    <property type="component" value="Unassembled WGS sequence"/>
</dbReference>
<reference evidence="2 3" key="1">
    <citation type="submission" date="2018-12" db="EMBL/GenBank/DDBJ databases">
        <title>Mangrovimonas spongiae sp. nov., a novel member of the genus Mangrovimonas isolated from marine sponge.</title>
        <authorList>
            <person name="Zhuang L."/>
            <person name="Luo L."/>
        </authorList>
    </citation>
    <scope>NUCLEOTIDE SEQUENCE [LARGE SCALE GENOMIC DNA]</scope>
    <source>
        <strain evidence="2 3">HN-E26</strain>
    </source>
</reference>
<dbReference type="SUPFAM" id="SSF53474">
    <property type="entry name" value="alpha/beta-Hydrolases"/>
    <property type="match status" value="1"/>
</dbReference>
<dbReference type="Gene3D" id="3.40.50.1820">
    <property type="entry name" value="alpha/beta hydrolase"/>
    <property type="match status" value="1"/>
</dbReference>
<proteinExistence type="predicted"/>
<dbReference type="GO" id="GO:0016787">
    <property type="term" value="F:hydrolase activity"/>
    <property type="evidence" value="ECO:0007669"/>
    <property type="project" value="UniProtKB-KW"/>
</dbReference>
<dbReference type="Pfam" id="PF01738">
    <property type="entry name" value="DLH"/>
    <property type="match status" value="1"/>
</dbReference>
<dbReference type="OrthoDB" id="9810066at2"/>
<dbReference type="AlphaFoldDB" id="A0A3R9UW57"/>
<comment type="caution">
    <text evidence="2">The sequence shown here is derived from an EMBL/GenBank/DDBJ whole genome shotgun (WGS) entry which is preliminary data.</text>
</comment>
<dbReference type="InterPro" id="IPR029058">
    <property type="entry name" value="AB_hydrolase_fold"/>
</dbReference>
<organism evidence="2 3">
    <name type="scientific">Mangrovimonas spongiae</name>
    <dbReference type="NCBI Taxonomy" id="2494697"/>
    <lineage>
        <taxon>Bacteria</taxon>
        <taxon>Pseudomonadati</taxon>
        <taxon>Bacteroidota</taxon>
        <taxon>Flavobacteriia</taxon>
        <taxon>Flavobacteriales</taxon>
        <taxon>Flavobacteriaceae</taxon>
        <taxon>Mangrovimonas</taxon>
    </lineage>
</organism>
<evidence type="ECO:0000313" key="2">
    <source>
        <dbReference type="EMBL" id="RSK41407.1"/>
    </source>
</evidence>
<dbReference type="RefSeq" id="WP_125466404.1">
    <property type="nucleotide sequence ID" value="NZ_RWBG01000001.1"/>
</dbReference>
<name>A0A3R9UW57_9FLAO</name>
<dbReference type="InterPro" id="IPR002925">
    <property type="entry name" value="Dienelactn_hydro"/>
</dbReference>
<sequence length="215" mass="23759">MTLLVQHPVLIRLDAVDLKGILTIPEDAKGLVIFSHGSGSSRLSPRNTFVSNMLNNHDFATLLFDLLTAEEDTVYDNRFNIQLLTDRLIDVTNWTQSQPYLEHLPIGYFGASTGAASALNAAGSLKTKIKAVVSRGGRPDLADETRLQKVDASVLLIVGGKDEVVIQLNQKAFQLLHDNVKLEIIPQATHLFSEPGKLEQVTSLSINWFEHYLTL</sequence>
<accession>A0A3R9UW57</accession>
<dbReference type="EMBL" id="RWBG01000001">
    <property type="protein sequence ID" value="RSK41407.1"/>
    <property type="molecule type" value="Genomic_DNA"/>
</dbReference>
<evidence type="ECO:0000259" key="1">
    <source>
        <dbReference type="Pfam" id="PF01738"/>
    </source>
</evidence>
<evidence type="ECO:0000313" key="3">
    <source>
        <dbReference type="Proteomes" id="UP000270620"/>
    </source>
</evidence>
<gene>
    <name evidence="2" type="ORF">EJA19_00605</name>
</gene>